<dbReference type="InterPro" id="IPR058548">
    <property type="entry name" value="MlaB-like_STAS"/>
</dbReference>
<dbReference type="PROSITE" id="PS50801">
    <property type="entry name" value="STAS"/>
    <property type="match status" value="1"/>
</dbReference>
<dbReference type="Gene3D" id="3.30.750.24">
    <property type="entry name" value="STAS domain"/>
    <property type="match status" value="1"/>
</dbReference>
<keyword evidence="3" id="KW-1185">Reference proteome</keyword>
<evidence type="ECO:0000313" key="2">
    <source>
        <dbReference type="EMBL" id="KIQ67408.1"/>
    </source>
</evidence>
<dbReference type="AlphaFoldDB" id="A0A0D0Q8F3"/>
<dbReference type="OrthoDB" id="9990366at2"/>
<reference evidence="2 3" key="1">
    <citation type="submission" date="2013-01" db="EMBL/GenBank/DDBJ databases">
        <authorList>
            <person name="Fiebig A."/>
            <person name="Goeker M."/>
            <person name="Klenk H.-P.P."/>
        </authorList>
    </citation>
    <scope>NUCLEOTIDE SEQUENCE [LARGE SCALE GENOMIC DNA]</scope>
    <source>
        <strain evidence="2 3">DSM 24838</strain>
    </source>
</reference>
<dbReference type="InterPro" id="IPR002645">
    <property type="entry name" value="STAS_dom"/>
</dbReference>
<evidence type="ECO:0000259" key="1">
    <source>
        <dbReference type="PROSITE" id="PS50801"/>
    </source>
</evidence>
<dbReference type="InterPro" id="IPR036513">
    <property type="entry name" value="STAS_dom_sf"/>
</dbReference>
<comment type="caution">
    <text evidence="2">The sequence shown here is derived from an EMBL/GenBank/DDBJ whole genome shotgun (WGS) entry which is preliminary data.</text>
</comment>
<evidence type="ECO:0000313" key="3">
    <source>
        <dbReference type="Proteomes" id="UP000035100"/>
    </source>
</evidence>
<sequence length="99" mass="10196">MANDTALRLDLAHPDWTDDLKKVEAAILADITRPVIVDASAATEVGALAAQLLIAARRAASTEGRSFAVEAPSDAVRDSLDRMGLSAAVLGAPETEVAG</sequence>
<proteinExistence type="predicted"/>
<dbReference type="Proteomes" id="UP000035100">
    <property type="component" value="Unassembled WGS sequence"/>
</dbReference>
<gene>
    <name evidence="2" type="ORF">Wenmar_03830</name>
</gene>
<accession>A0A0D0Q8F3</accession>
<dbReference type="RefSeq" id="WP_018301629.1">
    <property type="nucleotide sequence ID" value="NZ_KB902278.1"/>
</dbReference>
<protein>
    <submittedName>
        <fullName evidence="2">Anti-anti-sigma regulatory factor (Antagonist of anti-sigma factor)</fullName>
    </submittedName>
</protein>
<dbReference type="SUPFAM" id="SSF52091">
    <property type="entry name" value="SpoIIaa-like"/>
    <property type="match status" value="1"/>
</dbReference>
<name>A0A0D0Q8F3_9RHOB</name>
<organism evidence="2 3">
    <name type="scientific">Wenxinia marina DSM 24838</name>
    <dbReference type="NCBI Taxonomy" id="1123501"/>
    <lineage>
        <taxon>Bacteria</taxon>
        <taxon>Pseudomonadati</taxon>
        <taxon>Pseudomonadota</taxon>
        <taxon>Alphaproteobacteria</taxon>
        <taxon>Rhodobacterales</taxon>
        <taxon>Roseobacteraceae</taxon>
        <taxon>Wenxinia</taxon>
    </lineage>
</organism>
<dbReference type="EMBL" id="AONG01000022">
    <property type="protein sequence ID" value="KIQ67408.1"/>
    <property type="molecule type" value="Genomic_DNA"/>
</dbReference>
<dbReference type="STRING" id="1123501.Wenmar_03830"/>
<feature type="domain" description="STAS" evidence="1">
    <location>
        <begin position="1"/>
        <end position="99"/>
    </location>
</feature>
<dbReference type="Pfam" id="PF13466">
    <property type="entry name" value="STAS_2"/>
    <property type="match status" value="1"/>
</dbReference>